<keyword evidence="4" id="KW-1185">Reference proteome</keyword>
<dbReference type="Pfam" id="PF02515">
    <property type="entry name" value="CoA_transf_3"/>
    <property type="match status" value="1"/>
</dbReference>
<dbReference type="PANTHER" id="PTHR48207:SF3">
    <property type="entry name" value="SUCCINATE--HYDROXYMETHYLGLUTARATE COA-TRANSFERASE"/>
    <property type="match status" value="1"/>
</dbReference>
<gene>
    <name evidence="3" type="ORF">ACFFPI_00925</name>
</gene>
<name>A0ABV5UMI7_9MICC</name>
<dbReference type="Gene3D" id="3.30.1540.10">
    <property type="entry name" value="formyl-coa transferase, domain 3"/>
    <property type="match status" value="1"/>
</dbReference>
<sequence>MYQKGCAVASPSPISSSSQPLAGIRVADFSRVLAGPLCTMMLADYGAEVIKIESPAGDDTRAWIPPVDASGTGTYFASVNRNKKSVVADLSTERGLAYARTLIAKCDVVVENFRPGVMAKFGLDYQTLSESRPDLVYCSISGFGAGAGADMPGYDLLVQALGGLMSITGPSEGEPSKAGVALVDVLTGQNALAGILMALRVRDATGMGQEVQVNLLSSLLAALVNQGTATLATGKSPARLGNAHPSIAPYETFRTGSGTLAVAVGNDRQFAALARVLGLEGLAEEARFLSNERRVASRTELRAVVETALLADTAAQWQQKLLAAGVPAGKVNSVGEAFELAESLGLGPSTIVTDPATGRESRQLANPIRLSATGPEYRQVPPSLGEHQGTIFSSEPSTTTVKGQ</sequence>
<accession>A0ABV5UMI7</accession>
<evidence type="ECO:0000256" key="2">
    <source>
        <dbReference type="SAM" id="MobiDB-lite"/>
    </source>
</evidence>
<feature type="region of interest" description="Disordered" evidence="2">
    <location>
        <begin position="373"/>
        <end position="404"/>
    </location>
</feature>
<keyword evidence="1 3" id="KW-0808">Transferase</keyword>
<dbReference type="InterPro" id="IPR023606">
    <property type="entry name" value="CoA-Trfase_III_dom_1_sf"/>
</dbReference>
<dbReference type="InterPro" id="IPR044855">
    <property type="entry name" value="CoA-Trfase_III_dom3_sf"/>
</dbReference>
<feature type="compositionally biased region" description="Polar residues" evidence="2">
    <location>
        <begin position="390"/>
        <end position="404"/>
    </location>
</feature>
<dbReference type="InterPro" id="IPR050483">
    <property type="entry name" value="CoA-transferase_III_domain"/>
</dbReference>
<dbReference type="GO" id="GO:0016740">
    <property type="term" value="F:transferase activity"/>
    <property type="evidence" value="ECO:0007669"/>
    <property type="project" value="UniProtKB-KW"/>
</dbReference>
<proteinExistence type="predicted"/>
<dbReference type="InterPro" id="IPR003673">
    <property type="entry name" value="CoA-Trfase_fam_III"/>
</dbReference>
<dbReference type="SUPFAM" id="SSF89796">
    <property type="entry name" value="CoA-transferase family III (CaiB/BaiF)"/>
    <property type="match status" value="1"/>
</dbReference>
<dbReference type="PANTHER" id="PTHR48207">
    <property type="entry name" value="SUCCINATE--HYDROXYMETHYLGLUTARATE COA-TRANSFERASE"/>
    <property type="match status" value="1"/>
</dbReference>
<evidence type="ECO:0000256" key="1">
    <source>
        <dbReference type="ARBA" id="ARBA00022679"/>
    </source>
</evidence>
<dbReference type="Proteomes" id="UP001589536">
    <property type="component" value="Unassembled WGS sequence"/>
</dbReference>
<evidence type="ECO:0000313" key="3">
    <source>
        <dbReference type="EMBL" id="MFB9712720.1"/>
    </source>
</evidence>
<organism evidence="3 4">
    <name type="scientific">Arthrobacter methylotrophus</name>
    <dbReference type="NCBI Taxonomy" id="121291"/>
    <lineage>
        <taxon>Bacteria</taxon>
        <taxon>Bacillati</taxon>
        <taxon>Actinomycetota</taxon>
        <taxon>Actinomycetes</taxon>
        <taxon>Micrococcales</taxon>
        <taxon>Micrococcaceae</taxon>
        <taxon>Arthrobacter</taxon>
    </lineage>
</organism>
<dbReference type="EMBL" id="JBHMBH010000006">
    <property type="protein sequence ID" value="MFB9712720.1"/>
    <property type="molecule type" value="Genomic_DNA"/>
</dbReference>
<dbReference type="Gene3D" id="3.40.50.10540">
    <property type="entry name" value="Crotonobetainyl-coa:carnitine coa-transferase, domain 1"/>
    <property type="match status" value="1"/>
</dbReference>
<dbReference type="RefSeq" id="WP_345055076.1">
    <property type="nucleotide sequence ID" value="NZ_BAABED010000001.1"/>
</dbReference>
<evidence type="ECO:0000313" key="4">
    <source>
        <dbReference type="Proteomes" id="UP001589536"/>
    </source>
</evidence>
<reference evidence="3 4" key="1">
    <citation type="submission" date="2024-09" db="EMBL/GenBank/DDBJ databases">
        <authorList>
            <person name="Sun Q."/>
            <person name="Mori K."/>
        </authorList>
    </citation>
    <scope>NUCLEOTIDE SEQUENCE [LARGE SCALE GENOMIC DNA]</scope>
    <source>
        <strain evidence="3 4">JCM 13519</strain>
    </source>
</reference>
<comment type="caution">
    <text evidence="3">The sequence shown here is derived from an EMBL/GenBank/DDBJ whole genome shotgun (WGS) entry which is preliminary data.</text>
</comment>
<protein>
    <submittedName>
        <fullName evidence="3">CaiB/BaiF CoA transferase family protein</fullName>
    </submittedName>
</protein>